<feature type="transmembrane region" description="Helical" evidence="1">
    <location>
        <begin position="205"/>
        <end position="225"/>
    </location>
</feature>
<feature type="transmembrane region" description="Helical" evidence="1">
    <location>
        <begin position="358"/>
        <end position="381"/>
    </location>
</feature>
<dbReference type="InterPro" id="IPR005225">
    <property type="entry name" value="Small_GTP-bd"/>
</dbReference>
<dbReference type="GO" id="GO:0005886">
    <property type="term" value="C:plasma membrane"/>
    <property type="evidence" value="ECO:0007669"/>
    <property type="project" value="TreeGrafter"/>
</dbReference>
<dbReference type="InterPro" id="IPR030389">
    <property type="entry name" value="G_FEOB_dom"/>
</dbReference>
<dbReference type="Gene3D" id="3.40.50.300">
    <property type="entry name" value="P-loop containing nucleotide triphosphate hydrolases"/>
    <property type="match status" value="1"/>
</dbReference>
<dbReference type="InterPro" id="IPR006073">
    <property type="entry name" value="GTP-bd"/>
</dbReference>
<dbReference type="Pfam" id="PF02421">
    <property type="entry name" value="FeoB_N"/>
    <property type="match status" value="1"/>
</dbReference>
<dbReference type="AlphaFoldDB" id="A0A1G9A1Y6"/>
<feature type="transmembrane region" description="Helical" evidence="1">
    <location>
        <begin position="449"/>
        <end position="476"/>
    </location>
</feature>
<protein>
    <submittedName>
        <fullName evidence="3">Ferrous iron transport protein B</fullName>
    </submittedName>
</protein>
<dbReference type="PANTHER" id="PTHR43185">
    <property type="entry name" value="FERROUS IRON TRANSPORT PROTEIN B"/>
    <property type="match status" value="1"/>
</dbReference>
<dbReference type="InterPro" id="IPR027417">
    <property type="entry name" value="P-loop_NTPase"/>
</dbReference>
<feature type="transmembrane region" description="Helical" evidence="1">
    <location>
        <begin position="517"/>
        <end position="538"/>
    </location>
</feature>
<reference evidence="3 4" key="1">
    <citation type="submission" date="2016-10" db="EMBL/GenBank/DDBJ databases">
        <authorList>
            <person name="Varghese N."/>
            <person name="Submissions S."/>
        </authorList>
    </citation>
    <scope>NUCLEOTIDE SEQUENCE [LARGE SCALE GENOMIC DNA]</scope>
    <source>
        <strain evidence="3 4">DSM 2373</strain>
    </source>
</reference>
<dbReference type="EMBL" id="FNFT01000005">
    <property type="protein sequence ID" value="SDK21409.1"/>
    <property type="molecule type" value="Genomic_DNA"/>
</dbReference>
<proteinExistence type="predicted"/>
<dbReference type="PROSITE" id="PS51711">
    <property type="entry name" value="G_FEOB"/>
    <property type="match status" value="1"/>
</dbReference>
<dbReference type="GO" id="GO:0015093">
    <property type="term" value="F:ferrous iron transmembrane transporter activity"/>
    <property type="evidence" value="ECO:0007669"/>
    <property type="project" value="InterPro"/>
</dbReference>
<keyword evidence="1" id="KW-0472">Membrane</keyword>
<dbReference type="PANTHER" id="PTHR43185:SF1">
    <property type="entry name" value="FE(2+) TRANSPORTER FEOB"/>
    <property type="match status" value="1"/>
</dbReference>
<dbReference type="GO" id="GO:0005525">
    <property type="term" value="F:GTP binding"/>
    <property type="evidence" value="ECO:0007669"/>
    <property type="project" value="InterPro"/>
</dbReference>
<feature type="transmembrane region" description="Helical" evidence="1">
    <location>
        <begin position="387"/>
        <end position="407"/>
    </location>
</feature>
<feature type="domain" description="FeoB-type G" evidence="2">
    <location>
        <begin position="1"/>
        <end position="161"/>
    </location>
</feature>
<feature type="transmembrane region" description="Helical" evidence="1">
    <location>
        <begin position="324"/>
        <end position="346"/>
    </location>
</feature>
<organism evidence="3 4">
    <name type="scientific">Methanoculleus thermophilus</name>
    <dbReference type="NCBI Taxonomy" id="2200"/>
    <lineage>
        <taxon>Archaea</taxon>
        <taxon>Methanobacteriati</taxon>
        <taxon>Methanobacteriota</taxon>
        <taxon>Stenosarchaea group</taxon>
        <taxon>Methanomicrobia</taxon>
        <taxon>Methanomicrobiales</taxon>
        <taxon>Methanomicrobiaceae</taxon>
        <taxon>Methanoculleus</taxon>
    </lineage>
</organism>
<dbReference type="STRING" id="2200.GCA_001571405_01707"/>
<keyword evidence="4" id="KW-1185">Reference proteome</keyword>
<evidence type="ECO:0000256" key="1">
    <source>
        <dbReference type="SAM" id="Phobius"/>
    </source>
</evidence>
<evidence type="ECO:0000313" key="4">
    <source>
        <dbReference type="Proteomes" id="UP000326500"/>
    </source>
</evidence>
<gene>
    <name evidence="3" type="ORF">SAMN04488571_105138</name>
</gene>
<dbReference type="InterPro" id="IPR011640">
    <property type="entry name" value="Fe2_transport_prot_B_C"/>
</dbReference>
<dbReference type="NCBIfam" id="TIGR00231">
    <property type="entry name" value="small_GTP"/>
    <property type="match status" value="1"/>
</dbReference>
<dbReference type="Proteomes" id="UP000326500">
    <property type="component" value="Unassembled WGS sequence"/>
</dbReference>
<dbReference type="CDD" id="cd01879">
    <property type="entry name" value="FeoB"/>
    <property type="match status" value="1"/>
</dbReference>
<accession>A0A1G9A1Y6</accession>
<name>A0A1G9A1Y6_9EURY</name>
<feature type="transmembrane region" description="Helical" evidence="1">
    <location>
        <begin position="545"/>
        <end position="568"/>
    </location>
</feature>
<keyword evidence="1" id="KW-1133">Transmembrane helix</keyword>
<dbReference type="InterPro" id="IPR011642">
    <property type="entry name" value="Gate_dom"/>
</dbReference>
<evidence type="ECO:0000259" key="2">
    <source>
        <dbReference type="PROSITE" id="PS51711"/>
    </source>
</evidence>
<dbReference type="RefSeq" id="WP_066957982.1">
    <property type="nucleotide sequence ID" value="NZ_BCNX01000008.1"/>
</dbReference>
<evidence type="ECO:0000313" key="3">
    <source>
        <dbReference type="EMBL" id="SDK21409.1"/>
    </source>
</evidence>
<dbReference type="Pfam" id="PF07664">
    <property type="entry name" value="FeoB_C"/>
    <property type="match status" value="1"/>
</dbReference>
<dbReference type="SUPFAM" id="SSF52540">
    <property type="entry name" value="P-loop containing nucleoside triphosphate hydrolases"/>
    <property type="match status" value="1"/>
</dbReference>
<dbReference type="InterPro" id="IPR050860">
    <property type="entry name" value="FeoB_GTPase"/>
</dbReference>
<dbReference type="Pfam" id="PF07670">
    <property type="entry name" value="Gate"/>
    <property type="match status" value="2"/>
</dbReference>
<dbReference type="OrthoDB" id="85305at2157"/>
<sequence length="571" mass="61283">MKTIVLMGNPNVGKSGIFSRLTGTRVIASNYPGTTVDVSRGEMQTPTGPAEVIDAPGTYSLSPSNPAEEVAAVVLDQADLVVNVIDATNLERNLYLTLELLERGVSAVVALNLQDEAKHRGIAIDAAELERLLGVPVVPTVGLFGEGIRELVERFREARPSGTVRPMSEEERWATVGRITGAVQVVTHRHPTLGDRIAEASIKPVTGGLIAAAVIAAAFLAVRWIGEGLISFVFEPLFDLYTPIAMQASDLLGPGLLHDILIGRFIEGGIDYEQSMGLLTTGLYVPFAMILPYIVAFYIVLSILEDTGYLPRLATLADTFFHRLGLHGYGIVPVILGLGCNVPGVLASRVLETKKQRFIAITLVSISVPCMAQTAMVFGVLGSFGMGYVAIVFGTLALVYVTVGLLLDRMVPGQCPEIFLEIPPYRMPDPRATGMKAWMRVRGFIREAVPYLFIGILLVNLLYAVGFFDLLAAVFAPVMQTWLGLPAEATAALLVGFLRKDLAVGMLVPLGMTPEQLVIAVTMLTIYFPCVAAFVVLLREMGMRGMLTAAGVMLTAALLVGGALRLVLIGF</sequence>
<dbReference type="PRINTS" id="PR00326">
    <property type="entry name" value="GTP1OBG"/>
</dbReference>
<keyword evidence="1" id="KW-0812">Transmembrane</keyword>
<feature type="transmembrane region" description="Helical" evidence="1">
    <location>
        <begin position="278"/>
        <end position="304"/>
    </location>
</feature>